<dbReference type="Proteomes" id="UP001144978">
    <property type="component" value="Unassembled WGS sequence"/>
</dbReference>
<evidence type="ECO:0000313" key="2">
    <source>
        <dbReference type="Proteomes" id="UP001144978"/>
    </source>
</evidence>
<dbReference type="EMBL" id="JANSHE010000607">
    <property type="protein sequence ID" value="KAJ3008812.1"/>
    <property type="molecule type" value="Genomic_DNA"/>
</dbReference>
<sequence>MRPLAANMMQEAPEKRPTMNEVVEAFDRLRASLSTWTLRSRFVHRKDSSILGFFRALRHTYRTAEYILKRKPAIPTPSSARRSSTRPLSLHLSQ</sequence>
<organism evidence="1 2">
    <name type="scientific">Trametes sanguinea</name>
    <dbReference type="NCBI Taxonomy" id="158606"/>
    <lineage>
        <taxon>Eukaryota</taxon>
        <taxon>Fungi</taxon>
        <taxon>Dikarya</taxon>
        <taxon>Basidiomycota</taxon>
        <taxon>Agaricomycotina</taxon>
        <taxon>Agaricomycetes</taxon>
        <taxon>Polyporales</taxon>
        <taxon>Polyporaceae</taxon>
        <taxon>Trametes</taxon>
    </lineage>
</organism>
<accession>A0ACC1Q3K5</accession>
<proteinExistence type="predicted"/>
<reference evidence="1" key="1">
    <citation type="submission" date="2022-08" db="EMBL/GenBank/DDBJ databases">
        <title>Genome Sequence of Pycnoporus sanguineus.</title>
        <authorList>
            <person name="Buettner E."/>
        </authorList>
    </citation>
    <scope>NUCLEOTIDE SEQUENCE</scope>
    <source>
        <strain evidence="1">CG-C14</strain>
    </source>
</reference>
<name>A0ACC1Q3K5_9APHY</name>
<protein>
    <submittedName>
        <fullName evidence="1">Uncharacterized protein</fullName>
    </submittedName>
</protein>
<evidence type="ECO:0000313" key="1">
    <source>
        <dbReference type="EMBL" id="KAJ3008812.1"/>
    </source>
</evidence>
<gene>
    <name evidence="1" type="ORF">NUW54_g3011</name>
</gene>
<comment type="caution">
    <text evidence="1">The sequence shown here is derived from an EMBL/GenBank/DDBJ whole genome shotgun (WGS) entry which is preliminary data.</text>
</comment>
<keyword evidence="2" id="KW-1185">Reference proteome</keyword>